<feature type="compositionally biased region" description="Basic and acidic residues" evidence="1">
    <location>
        <begin position="34"/>
        <end position="45"/>
    </location>
</feature>
<gene>
    <name evidence="2" type="ORF">AVDCRST_MAG68-2097</name>
</gene>
<sequence>DLTQRHGLGSRRRRVPGSLIHGRLGGLSPGGCHRRGDDPRVGGTM</sequence>
<dbReference type="AlphaFoldDB" id="A0A6J4L3V0"/>
<feature type="non-terminal residue" evidence="2">
    <location>
        <position position="45"/>
    </location>
</feature>
<feature type="non-terminal residue" evidence="2">
    <location>
        <position position="1"/>
    </location>
</feature>
<organism evidence="2">
    <name type="scientific">uncultured Gemmatimonadota bacterium</name>
    <dbReference type="NCBI Taxonomy" id="203437"/>
    <lineage>
        <taxon>Bacteria</taxon>
        <taxon>Pseudomonadati</taxon>
        <taxon>Gemmatimonadota</taxon>
        <taxon>environmental samples</taxon>
    </lineage>
</organism>
<protein>
    <submittedName>
        <fullName evidence="2">Uncharacterized protein</fullName>
    </submittedName>
</protein>
<feature type="region of interest" description="Disordered" evidence="1">
    <location>
        <begin position="1"/>
        <end position="45"/>
    </location>
</feature>
<proteinExistence type="predicted"/>
<evidence type="ECO:0000313" key="2">
    <source>
        <dbReference type="EMBL" id="CAA9323411.1"/>
    </source>
</evidence>
<reference evidence="2" key="1">
    <citation type="submission" date="2020-02" db="EMBL/GenBank/DDBJ databases">
        <authorList>
            <person name="Meier V. D."/>
        </authorList>
    </citation>
    <scope>NUCLEOTIDE SEQUENCE</scope>
    <source>
        <strain evidence="2">AVDCRST_MAG68</strain>
    </source>
</reference>
<name>A0A6J4L3V0_9BACT</name>
<dbReference type="EMBL" id="CADCTW010000097">
    <property type="protein sequence ID" value="CAA9323411.1"/>
    <property type="molecule type" value="Genomic_DNA"/>
</dbReference>
<accession>A0A6J4L3V0</accession>
<evidence type="ECO:0000256" key="1">
    <source>
        <dbReference type="SAM" id="MobiDB-lite"/>
    </source>
</evidence>